<feature type="compositionally biased region" description="Basic and acidic residues" evidence="1">
    <location>
        <begin position="34"/>
        <end position="55"/>
    </location>
</feature>
<keyword evidence="4" id="KW-1185">Reference proteome</keyword>
<keyword evidence="2" id="KW-1133">Transmembrane helix</keyword>
<reference evidence="4" key="1">
    <citation type="journal article" date="2019" name="Int. J. Syst. Evol. Microbiol.">
        <title>The Global Catalogue of Microorganisms (GCM) 10K type strain sequencing project: providing services to taxonomists for standard genome sequencing and annotation.</title>
        <authorList>
            <consortium name="The Broad Institute Genomics Platform"/>
            <consortium name="The Broad Institute Genome Sequencing Center for Infectious Disease"/>
            <person name="Wu L."/>
            <person name="Ma J."/>
        </authorList>
    </citation>
    <scope>NUCLEOTIDE SEQUENCE [LARGE SCALE GENOMIC DNA]</scope>
    <source>
        <strain evidence="4">IBRC-M 10703</strain>
    </source>
</reference>
<keyword evidence="2" id="KW-0472">Membrane</keyword>
<evidence type="ECO:0000313" key="3">
    <source>
        <dbReference type="EMBL" id="MFC4025390.1"/>
    </source>
</evidence>
<organism evidence="3 4">
    <name type="scientific">Oceanobacillus longus</name>
    <dbReference type="NCBI Taxonomy" id="930120"/>
    <lineage>
        <taxon>Bacteria</taxon>
        <taxon>Bacillati</taxon>
        <taxon>Bacillota</taxon>
        <taxon>Bacilli</taxon>
        <taxon>Bacillales</taxon>
        <taxon>Bacillaceae</taxon>
        <taxon>Oceanobacillus</taxon>
    </lineage>
</organism>
<accession>A0ABV8H3E6</accession>
<feature type="transmembrane region" description="Helical" evidence="2">
    <location>
        <begin position="6"/>
        <end position="26"/>
    </location>
</feature>
<comment type="caution">
    <text evidence="3">The sequence shown here is derived from an EMBL/GenBank/DDBJ whole genome shotgun (WGS) entry which is preliminary data.</text>
</comment>
<evidence type="ECO:0000256" key="2">
    <source>
        <dbReference type="SAM" id="Phobius"/>
    </source>
</evidence>
<sequence>MGTYITVGIVSLIVVVIVVGLSLVTLSKGYGYKHSVDPLPDDHKEEDMEKRENEK</sequence>
<protein>
    <submittedName>
        <fullName evidence="3">YtzI protein</fullName>
    </submittedName>
</protein>
<dbReference type="Proteomes" id="UP001595772">
    <property type="component" value="Unassembled WGS sequence"/>
</dbReference>
<gene>
    <name evidence="3" type="primary">ytzI</name>
    <name evidence="3" type="ORF">ACFOUV_16505</name>
</gene>
<evidence type="ECO:0000313" key="4">
    <source>
        <dbReference type="Proteomes" id="UP001595772"/>
    </source>
</evidence>
<name>A0ABV8H3E6_9BACI</name>
<dbReference type="RefSeq" id="WP_379497886.1">
    <property type="nucleotide sequence ID" value="NZ_JBHSAO010000013.1"/>
</dbReference>
<dbReference type="NCBIfam" id="NF033232">
    <property type="entry name" value="small_YtzI"/>
    <property type="match status" value="1"/>
</dbReference>
<proteinExistence type="predicted"/>
<feature type="region of interest" description="Disordered" evidence="1">
    <location>
        <begin position="31"/>
        <end position="55"/>
    </location>
</feature>
<dbReference type="EMBL" id="JBHSAO010000013">
    <property type="protein sequence ID" value="MFC4025390.1"/>
    <property type="molecule type" value="Genomic_DNA"/>
</dbReference>
<evidence type="ECO:0000256" key="1">
    <source>
        <dbReference type="SAM" id="MobiDB-lite"/>
    </source>
</evidence>
<dbReference type="InterPro" id="IPR047753">
    <property type="entry name" value="YtzI-like"/>
</dbReference>
<keyword evidence="2" id="KW-0812">Transmembrane</keyword>